<gene>
    <name evidence="3" type="ORF">GCM10011517_02970</name>
</gene>
<evidence type="ECO:0000256" key="2">
    <source>
        <dbReference type="SAM" id="SignalP"/>
    </source>
</evidence>
<sequence>MQFRRFLFLPLLLAACQAPGPAELPPHAPNYITERDNRVLGEATAPGQFEVLTRPGDAAPNLWCAAGEYADRALRQPVAERIYVVKPLSPSVRRPGVKSVVFTVRPTADLPEPTRPPNDFSTTVSRPGESMTIGAASFMCRQLKPRFPLFEWLLR</sequence>
<feature type="signal peptide" evidence="2">
    <location>
        <begin position="1"/>
        <end position="22"/>
    </location>
</feature>
<accession>A0A917EIG1</accession>
<keyword evidence="2" id="KW-0732">Signal</keyword>
<dbReference type="Proteomes" id="UP000606730">
    <property type="component" value="Unassembled WGS sequence"/>
</dbReference>
<organism evidence="3 4">
    <name type="scientific">Actibacterium pelagium</name>
    <dbReference type="NCBI Taxonomy" id="2029103"/>
    <lineage>
        <taxon>Bacteria</taxon>
        <taxon>Pseudomonadati</taxon>
        <taxon>Pseudomonadota</taxon>
        <taxon>Alphaproteobacteria</taxon>
        <taxon>Rhodobacterales</taxon>
        <taxon>Roseobacteraceae</taxon>
        <taxon>Actibacterium</taxon>
    </lineage>
</organism>
<protein>
    <recommendedName>
        <fullName evidence="5">Lipoprotein</fullName>
    </recommendedName>
</protein>
<keyword evidence="4" id="KW-1185">Reference proteome</keyword>
<dbReference type="AlphaFoldDB" id="A0A917EIG1"/>
<comment type="caution">
    <text evidence="3">The sequence shown here is derived from an EMBL/GenBank/DDBJ whole genome shotgun (WGS) entry which is preliminary data.</text>
</comment>
<evidence type="ECO:0000313" key="4">
    <source>
        <dbReference type="Proteomes" id="UP000606730"/>
    </source>
</evidence>
<feature type="chain" id="PRO_5037180217" description="Lipoprotein" evidence="2">
    <location>
        <begin position="23"/>
        <end position="155"/>
    </location>
</feature>
<name>A0A917EIG1_9RHOB</name>
<dbReference type="EMBL" id="BMKN01000001">
    <property type="protein sequence ID" value="GGE38576.1"/>
    <property type="molecule type" value="Genomic_DNA"/>
</dbReference>
<dbReference type="PROSITE" id="PS51257">
    <property type="entry name" value="PROKAR_LIPOPROTEIN"/>
    <property type="match status" value="1"/>
</dbReference>
<dbReference type="RefSeq" id="WP_095596763.1">
    <property type="nucleotide sequence ID" value="NZ_BMKN01000001.1"/>
</dbReference>
<evidence type="ECO:0000256" key="1">
    <source>
        <dbReference type="SAM" id="MobiDB-lite"/>
    </source>
</evidence>
<reference evidence="3" key="1">
    <citation type="journal article" date="2014" name="Int. J. Syst. Evol. Microbiol.">
        <title>Complete genome sequence of Corynebacterium casei LMG S-19264T (=DSM 44701T), isolated from a smear-ripened cheese.</title>
        <authorList>
            <consortium name="US DOE Joint Genome Institute (JGI-PGF)"/>
            <person name="Walter F."/>
            <person name="Albersmeier A."/>
            <person name="Kalinowski J."/>
            <person name="Ruckert C."/>
        </authorList>
    </citation>
    <scope>NUCLEOTIDE SEQUENCE</scope>
    <source>
        <strain evidence="3">CGMCC 1.16012</strain>
    </source>
</reference>
<dbReference type="OrthoDB" id="7875627at2"/>
<evidence type="ECO:0000313" key="3">
    <source>
        <dbReference type="EMBL" id="GGE38576.1"/>
    </source>
</evidence>
<reference evidence="3" key="2">
    <citation type="submission" date="2020-09" db="EMBL/GenBank/DDBJ databases">
        <authorList>
            <person name="Sun Q."/>
            <person name="Zhou Y."/>
        </authorList>
    </citation>
    <scope>NUCLEOTIDE SEQUENCE</scope>
    <source>
        <strain evidence="3">CGMCC 1.16012</strain>
    </source>
</reference>
<proteinExistence type="predicted"/>
<evidence type="ECO:0008006" key="5">
    <source>
        <dbReference type="Google" id="ProtNLM"/>
    </source>
</evidence>
<feature type="region of interest" description="Disordered" evidence="1">
    <location>
        <begin position="108"/>
        <end position="127"/>
    </location>
</feature>